<evidence type="ECO:0000259" key="2">
    <source>
        <dbReference type="Pfam" id="PF13439"/>
    </source>
</evidence>
<proteinExistence type="predicted"/>
<reference evidence="3 4" key="1">
    <citation type="submission" date="2017-11" db="EMBL/GenBank/DDBJ databases">
        <title>Comparitive Functional Genomics of Dry Heat Resistant strains isolated from the Viking Spacecraft.</title>
        <authorList>
            <person name="Seuylemezian A."/>
            <person name="Cooper K."/>
            <person name="Vaishampayan P."/>
        </authorList>
    </citation>
    <scope>NUCLEOTIDE SEQUENCE [LARGE SCALE GENOMIC DNA]</scope>
    <source>
        <strain evidence="3 4">V1-29</strain>
    </source>
</reference>
<evidence type="ECO:0000256" key="1">
    <source>
        <dbReference type="ARBA" id="ARBA00022679"/>
    </source>
</evidence>
<dbReference type="InterPro" id="IPR028098">
    <property type="entry name" value="Glyco_trans_4-like_N"/>
</dbReference>
<sequence>MNKILVLNHFTVIWPPVSGGTLRYFYLYKELSRFFDITLLSQTQGTKGGLITFSPTFREYKVEKDPLFHELTLDVKNNEVIYELELIKYIELSNQPVVYKKYFEQFYKTSDLIIHESPYLLEYDLYLGLDKKPRIYNSHNHEYKLANQIWRNETARKYLPALYKMEKKLVTSAHLVFATSAAEREQFIDMYKPNPNKIKLAPNGIHPESRLRIKKKKNSRPKALFIGSAYPPNIEAAEFIIHHLAAKCPEIEFIIAGESCTSFSKSLAHNVTLLGRVPHNQKLRLFKEADLAVNPMFTGAGTNLKTLEFLSAGIPLVSTNFGVRGLGLKDHKHYILADKADFADKIKHAVRNAELLNYISYKGQEYINSNFSWRKIAKSIREEISKLHL</sequence>
<accession>A0A2N5M3E7</accession>
<dbReference type="Pfam" id="PF13439">
    <property type="entry name" value="Glyco_transf_4"/>
    <property type="match status" value="1"/>
</dbReference>
<keyword evidence="1 3" id="KW-0808">Transferase</keyword>
<dbReference type="GO" id="GO:0016757">
    <property type="term" value="F:glycosyltransferase activity"/>
    <property type="evidence" value="ECO:0007669"/>
    <property type="project" value="TreeGrafter"/>
</dbReference>
<dbReference type="CDD" id="cd03801">
    <property type="entry name" value="GT4_PimA-like"/>
    <property type="match status" value="1"/>
</dbReference>
<evidence type="ECO:0000313" key="4">
    <source>
        <dbReference type="Proteomes" id="UP000234748"/>
    </source>
</evidence>
<dbReference type="Gene3D" id="3.40.50.2000">
    <property type="entry name" value="Glycogen Phosphorylase B"/>
    <property type="match status" value="2"/>
</dbReference>
<dbReference type="OrthoDB" id="9802525at2"/>
<dbReference type="AlphaFoldDB" id="A0A2N5M3E7"/>
<gene>
    <name evidence="3" type="ORF">CUU66_16210</name>
</gene>
<dbReference type="PANTHER" id="PTHR46401:SF2">
    <property type="entry name" value="GLYCOSYLTRANSFERASE WBBK-RELATED"/>
    <property type="match status" value="1"/>
</dbReference>
<dbReference type="Proteomes" id="UP000234748">
    <property type="component" value="Unassembled WGS sequence"/>
</dbReference>
<dbReference type="RefSeq" id="WP_101644017.1">
    <property type="nucleotide sequence ID" value="NZ_PGUY01000050.1"/>
</dbReference>
<dbReference type="SUPFAM" id="SSF53756">
    <property type="entry name" value="UDP-Glycosyltransferase/glycogen phosphorylase"/>
    <property type="match status" value="1"/>
</dbReference>
<feature type="domain" description="Glycosyltransferase subfamily 4-like N-terminal" evidence="2">
    <location>
        <begin position="111"/>
        <end position="208"/>
    </location>
</feature>
<keyword evidence="4" id="KW-1185">Reference proteome</keyword>
<organism evidence="3 4">
    <name type="scientific">Peribacillus deserti</name>
    <dbReference type="NCBI Taxonomy" id="673318"/>
    <lineage>
        <taxon>Bacteria</taxon>
        <taxon>Bacillati</taxon>
        <taxon>Bacillota</taxon>
        <taxon>Bacilli</taxon>
        <taxon>Bacillales</taxon>
        <taxon>Bacillaceae</taxon>
        <taxon>Peribacillus</taxon>
    </lineage>
</organism>
<dbReference type="GO" id="GO:0009103">
    <property type="term" value="P:lipopolysaccharide biosynthetic process"/>
    <property type="evidence" value="ECO:0007669"/>
    <property type="project" value="TreeGrafter"/>
</dbReference>
<comment type="caution">
    <text evidence="3">The sequence shown here is derived from an EMBL/GenBank/DDBJ whole genome shotgun (WGS) entry which is preliminary data.</text>
</comment>
<evidence type="ECO:0000313" key="3">
    <source>
        <dbReference type="EMBL" id="PLT28889.1"/>
    </source>
</evidence>
<dbReference type="EMBL" id="PGUY01000050">
    <property type="protein sequence ID" value="PLT28889.1"/>
    <property type="molecule type" value="Genomic_DNA"/>
</dbReference>
<protein>
    <submittedName>
        <fullName evidence="3">Glycosyl transferase family 1</fullName>
    </submittedName>
</protein>
<name>A0A2N5M3E7_9BACI</name>
<dbReference type="Pfam" id="PF13692">
    <property type="entry name" value="Glyco_trans_1_4"/>
    <property type="match status" value="1"/>
</dbReference>
<dbReference type="PANTHER" id="PTHR46401">
    <property type="entry name" value="GLYCOSYLTRANSFERASE WBBK-RELATED"/>
    <property type="match status" value="1"/>
</dbReference>